<reference evidence="4 5" key="1">
    <citation type="submission" date="2019-01" db="EMBL/GenBank/DDBJ databases">
        <title>A draft genome assembly of the solar-powered sea slug Elysia chlorotica.</title>
        <authorList>
            <person name="Cai H."/>
            <person name="Li Q."/>
            <person name="Fang X."/>
            <person name="Li J."/>
            <person name="Curtis N.E."/>
            <person name="Altenburger A."/>
            <person name="Shibata T."/>
            <person name="Feng M."/>
            <person name="Maeda T."/>
            <person name="Schwartz J.A."/>
            <person name="Shigenobu S."/>
            <person name="Lundholm N."/>
            <person name="Nishiyama T."/>
            <person name="Yang H."/>
            <person name="Hasebe M."/>
            <person name="Li S."/>
            <person name="Pierce S.K."/>
            <person name="Wang J."/>
        </authorList>
    </citation>
    <scope>NUCLEOTIDE SEQUENCE [LARGE SCALE GENOMIC DNA]</scope>
    <source>
        <strain evidence="4">EC2010</strain>
        <tissue evidence="4">Whole organism of an adult</tissue>
    </source>
</reference>
<feature type="domain" description="Peptidase M12B" evidence="3">
    <location>
        <begin position="43"/>
        <end position="234"/>
    </location>
</feature>
<protein>
    <recommendedName>
        <fullName evidence="3">Peptidase M12B domain-containing protein</fullName>
    </recommendedName>
</protein>
<feature type="compositionally biased region" description="Basic residues" evidence="2">
    <location>
        <begin position="29"/>
        <end position="39"/>
    </location>
</feature>
<dbReference type="SUPFAM" id="SSF55486">
    <property type="entry name" value="Metalloproteases ('zincins'), catalytic domain"/>
    <property type="match status" value="1"/>
</dbReference>
<dbReference type="InterPro" id="IPR050439">
    <property type="entry name" value="ADAMTS_ADAMTS-like"/>
</dbReference>
<comment type="caution">
    <text evidence="4">The sequence shown here is derived from an EMBL/GenBank/DDBJ whole genome shotgun (WGS) entry which is preliminary data.</text>
</comment>
<keyword evidence="1" id="KW-0862">Zinc</keyword>
<dbReference type="Gene3D" id="3.40.390.10">
    <property type="entry name" value="Collagenase (Catalytic Domain)"/>
    <property type="match status" value="1"/>
</dbReference>
<keyword evidence="1" id="KW-0479">Metal-binding</keyword>
<evidence type="ECO:0000313" key="5">
    <source>
        <dbReference type="Proteomes" id="UP000271974"/>
    </source>
</evidence>
<dbReference type="GO" id="GO:0031012">
    <property type="term" value="C:extracellular matrix"/>
    <property type="evidence" value="ECO:0007669"/>
    <property type="project" value="TreeGrafter"/>
</dbReference>
<dbReference type="GO" id="GO:0046872">
    <property type="term" value="F:metal ion binding"/>
    <property type="evidence" value="ECO:0007669"/>
    <property type="project" value="UniProtKB-KW"/>
</dbReference>
<keyword evidence="5" id="KW-1185">Reference proteome</keyword>
<dbReference type="InterPro" id="IPR024079">
    <property type="entry name" value="MetalloPept_cat_dom_sf"/>
</dbReference>
<dbReference type="GO" id="GO:0006508">
    <property type="term" value="P:proteolysis"/>
    <property type="evidence" value="ECO:0007669"/>
    <property type="project" value="InterPro"/>
</dbReference>
<dbReference type="PANTHER" id="PTHR13723:SF278">
    <property type="entry name" value="ADAM METALLOPEPTIDASE WITH THROMBOSPONDIN TYPE 1 MOTIF A, ISOFORM B"/>
    <property type="match status" value="1"/>
</dbReference>
<dbReference type="STRING" id="188477.A0A433T7W4"/>
<feature type="binding site" evidence="1">
    <location>
        <position position="192"/>
    </location>
    <ligand>
        <name>Zn(2+)</name>
        <dbReference type="ChEBI" id="CHEBI:29105"/>
        <note>catalytic</note>
    </ligand>
</feature>
<dbReference type="Proteomes" id="UP000271974">
    <property type="component" value="Unassembled WGS sequence"/>
</dbReference>
<dbReference type="CDD" id="cd04273">
    <property type="entry name" value="ZnMc_ADAMTS_like"/>
    <property type="match status" value="1"/>
</dbReference>
<proteinExistence type="predicted"/>
<dbReference type="EMBL" id="RQTK01000565">
    <property type="protein sequence ID" value="RUS77633.1"/>
    <property type="molecule type" value="Genomic_DNA"/>
</dbReference>
<name>A0A433T7W4_ELYCH</name>
<dbReference type="InterPro" id="IPR001590">
    <property type="entry name" value="Peptidase_M12B"/>
</dbReference>
<evidence type="ECO:0000256" key="1">
    <source>
        <dbReference type="PROSITE-ProRule" id="PRU00276"/>
    </source>
</evidence>
<feature type="binding site" evidence="1">
    <location>
        <position position="188"/>
    </location>
    <ligand>
        <name>Zn(2+)</name>
        <dbReference type="ChEBI" id="CHEBI:29105"/>
        <note>catalytic</note>
    </ligand>
</feature>
<gene>
    <name evidence="4" type="ORF">EGW08_014608</name>
</gene>
<dbReference type="AlphaFoldDB" id="A0A433T7W4"/>
<accession>A0A433T7W4</accession>
<feature type="active site" evidence="1">
    <location>
        <position position="189"/>
    </location>
</feature>
<dbReference type="GO" id="GO:0030198">
    <property type="term" value="P:extracellular matrix organization"/>
    <property type="evidence" value="ECO:0007669"/>
    <property type="project" value="TreeGrafter"/>
</dbReference>
<organism evidence="4 5">
    <name type="scientific">Elysia chlorotica</name>
    <name type="common">Eastern emerald elysia</name>
    <name type="synonym">Sea slug</name>
    <dbReference type="NCBI Taxonomy" id="188477"/>
    <lineage>
        <taxon>Eukaryota</taxon>
        <taxon>Metazoa</taxon>
        <taxon>Spiralia</taxon>
        <taxon>Lophotrochozoa</taxon>
        <taxon>Mollusca</taxon>
        <taxon>Gastropoda</taxon>
        <taxon>Heterobranchia</taxon>
        <taxon>Euthyneura</taxon>
        <taxon>Panpulmonata</taxon>
        <taxon>Sacoglossa</taxon>
        <taxon>Placobranchoidea</taxon>
        <taxon>Plakobranchidae</taxon>
        <taxon>Elysia</taxon>
    </lineage>
</organism>
<comment type="caution">
    <text evidence="1">Lacks conserved residue(s) required for the propagation of feature annotation.</text>
</comment>
<dbReference type="OrthoDB" id="5948003at2759"/>
<dbReference type="GO" id="GO:0004222">
    <property type="term" value="F:metalloendopeptidase activity"/>
    <property type="evidence" value="ECO:0007669"/>
    <property type="project" value="InterPro"/>
</dbReference>
<dbReference type="Pfam" id="PF01421">
    <property type="entry name" value="Reprolysin"/>
    <property type="match status" value="1"/>
</dbReference>
<evidence type="ECO:0000256" key="2">
    <source>
        <dbReference type="SAM" id="MobiDB-lite"/>
    </source>
</evidence>
<dbReference type="PROSITE" id="PS50215">
    <property type="entry name" value="ADAM_MEPRO"/>
    <property type="match status" value="1"/>
</dbReference>
<feature type="region of interest" description="Disordered" evidence="2">
    <location>
        <begin position="1"/>
        <end position="39"/>
    </location>
</feature>
<dbReference type="PANTHER" id="PTHR13723">
    <property type="entry name" value="ADAMTS A DISINTEGRIN AND METALLOPROTEASE WITH THROMBOSPONDIN MOTIFS PROTEASE"/>
    <property type="match status" value="1"/>
</dbReference>
<feature type="non-terminal residue" evidence="4">
    <location>
        <position position="234"/>
    </location>
</feature>
<feature type="binding site" evidence="1">
    <location>
        <position position="198"/>
    </location>
    <ligand>
        <name>Zn(2+)</name>
        <dbReference type="ChEBI" id="CHEBI:29105"/>
        <note>catalytic</note>
    </ligand>
</feature>
<evidence type="ECO:0000313" key="4">
    <source>
        <dbReference type="EMBL" id="RUS77633.1"/>
    </source>
</evidence>
<evidence type="ECO:0000259" key="3">
    <source>
        <dbReference type="PROSITE" id="PS50215"/>
    </source>
</evidence>
<sequence length="234" mass="26258">MGKRDTDADTDPDQSGGDGEERTSGLPGRSRRRKRSVGVSRKHTVETLVVADSKMYRYHGNDVEHYVLTLMSVVRGVYRSPSLKNHINIVVVKLIIFESIWDTPFNLTSNAALTLKEFCLWQSSINDFTPFSEKHHDTAILLTREDICRAKGKCDTLGLAELGSICDKTRSCSVIEDNGISAAFTIAHELGHVFNLPHDDDRRCREELGDSFTGDLPFHVMAPTLDHNASPWDW</sequence>